<dbReference type="InterPro" id="IPR004993">
    <property type="entry name" value="GH3"/>
</dbReference>
<proteinExistence type="predicted"/>
<accession>A0A2G0CJY9</accession>
<dbReference type="Pfam" id="PF23571">
    <property type="entry name" value="GH3_M"/>
    <property type="match status" value="1"/>
</dbReference>
<dbReference type="Pfam" id="PF23572">
    <property type="entry name" value="GH3_C"/>
    <property type="match status" value="1"/>
</dbReference>
<protein>
    <submittedName>
        <fullName evidence="3">GH3 auxin-responsive promoter</fullName>
    </submittedName>
</protein>
<dbReference type="Pfam" id="PF03321">
    <property type="entry name" value="GH3"/>
    <property type="match status" value="1"/>
</dbReference>
<name>A0A2G0CJY9_9BACT</name>
<dbReference type="GO" id="GO:0016881">
    <property type="term" value="F:acid-amino acid ligase activity"/>
    <property type="evidence" value="ECO:0007669"/>
    <property type="project" value="TreeGrafter"/>
</dbReference>
<evidence type="ECO:0000259" key="1">
    <source>
        <dbReference type="Pfam" id="PF23571"/>
    </source>
</evidence>
<dbReference type="OrthoDB" id="5678283at2"/>
<dbReference type="EMBL" id="PDLO01000001">
    <property type="protein sequence ID" value="PHL00293.1"/>
    <property type="molecule type" value="Genomic_DNA"/>
</dbReference>
<comment type="caution">
    <text evidence="3">The sequence shown here is derived from an EMBL/GenBank/DDBJ whole genome shotgun (WGS) entry which is preliminary data.</text>
</comment>
<evidence type="ECO:0000313" key="4">
    <source>
        <dbReference type="Proteomes" id="UP000226437"/>
    </source>
</evidence>
<feature type="domain" description="GH3 C-terminal" evidence="2">
    <location>
        <begin position="388"/>
        <end position="498"/>
    </location>
</feature>
<dbReference type="RefSeq" id="WP_099105273.1">
    <property type="nucleotide sequence ID" value="NZ_JAATJF010000001.1"/>
</dbReference>
<dbReference type="GO" id="GO:0005737">
    <property type="term" value="C:cytoplasm"/>
    <property type="evidence" value="ECO:0007669"/>
    <property type="project" value="TreeGrafter"/>
</dbReference>
<keyword evidence="4" id="KW-1185">Reference proteome</keyword>
<dbReference type="Proteomes" id="UP000226437">
    <property type="component" value="Unassembled WGS sequence"/>
</dbReference>
<evidence type="ECO:0000259" key="2">
    <source>
        <dbReference type="Pfam" id="PF23572"/>
    </source>
</evidence>
<feature type="domain" description="GH3 middle" evidence="1">
    <location>
        <begin position="298"/>
        <end position="363"/>
    </location>
</feature>
<dbReference type="AlphaFoldDB" id="A0A2G0CJY9"/>
<dbReference type="InterPro" id="IPR055377">
    <property type="entry name" value="GH3_M"/>
</dbReference>
<organism evidence="3 4">
    <name type="scientific">Neolewinella marina</name>
    <dbReference type="NCBI Taxonomy" id="438751"/>
    <lineage>
        <taxon>Bacteria</taxon>
        <taxon>Pseudomonadati</taxon>
        <taxon>Bacteroidota</taxon>
        <taxon>Saprospiria</taxon>
        <taxon>Saprospirales</taxon>
        <taxon>Lewinellaceae</taxon>
        <taxon>Neolewinella</taxon>
    </lineage>
</organism>
<dbReference type="InterPro" id="IPR055378">
    <property type="entry name" value="GH3_C"/>
</dbReference>
<sequence>MAFYGHVIKALIRTKHTLLPHEPSDPAAAQEEQLRDLLETAKDTAFGKYYNFSRILEADDIRQAYREEVPIHDYETMNEEWWKKQRHDPDITWPGRPRFFALSSGTTGKKSKRIPVTDDMLECTQRVGRAQAECLANFDFDADLFEKDILMLTSSADLRERDGYKEGEISGINVSNMPEFMEGVYKPGLEIAQIEDWDERVQRIAEEAPNWDVGALAGIPSWMVMMLRKVIEHNKLTNIHEIWPNLSIYTTGGVAFEPYRQTFERLLDHPITIMDTYLASEGFFAFNARPDTMAMELALDHGMYFEFVPHDARGFDETGTMLKKPEVFDYRQVEEGVDYALIVSTPAGAWRYMIGDTIKFTDLSRMEMVISGRTKYFLNVVGSQLSEEKLNKAIAELNKQTGAAVKEFTVGALKREEDGEYIHQWVLGLESGDLDPQRAEQILDEHLQDANKNYKVARQKALKGLRVRVEPADRLYAYLEQTKKKGGQIKFPKVMPEEKLRELLAFLGGSSKG</sequence>
<gene>
    <name evidence="3" type="ORF">CGL56_04460</name>
</gene>
<dbReference type="PANTHER" id="PTHR31901:SF9">
    <property type="entry name" value="GH3 DOMAIN-CONTAINING PROTEIN"/>
    <property type="match status" value="1"/>
</dbReference>
<dbReference type="PANTHER" id="PTHR31901">
    <property type="entry name" value="GH3 DOMAIN-CONTAINING PROTEIN"/>
    <property type="match status" value="1"/>
</dbReference>
<evidence type="ECO:0000313" key="3">
    <source>
        <dbReference type="EMBL" id="PHL00293.1"/>
    </source>
</evidence>
<reference evidence="3 4" key="1">
    <citation type="submission" date="2017-10" db="EMBL/GenBank/DDBJ databases">
        <title>The draft genome sequence of Lewinella marina KCTC 32374.</title>
        <authorList>
            <person name="Wang K."/>
        </authorList>
    </citation>
    <scope>NUCLEOTIDE SEQUENCE [LARGE SCALE GENOMIC DNA]</scope>
    <source>
        <strain evidence="3 4">MKG-38</strain>
    </source>
</reference>